<keyword evidence="1" id="KW-0732">Signal</keyword>
<gene>
    <name evidence="2" type="ORF">KQP761_LOCUS25044</name>
</gene>
<feature type="chain" id="PRO_5033061188" evidence="1">
    <location>
        <begin position="30"/>
        <end position="91"/>
    </location>
</feature>
<dbReference type="AlphaFoldDB" id="A0A816CPV3"/>
<feature type="signal peptide" evidence="1">
    <location>
        <begin position="1"/>
        <end position="29"/>
    </location>
</feature>
<evidence type="ECO:0000313" key="2">
    <source>
        <dbReference type="EMBL" id="CAF1623955.1"/>
    </source>
</evidence>
<sequence length="91" mass="10660">MEIIMRATLMNSLLCCFFMVLLGITFLSSASIENNEHSLDDKDYNSFYPVHAFDDRAVKSRFWKRAPRRHFWKRSVVEPSMQNDNTAKPVS</sequence>
<dbReference type="EMBL" id="CAJNOW010013745">
    <property type="protein sequence ID" value="CAF1623955.1"/>
    <property type="molecule type" value="Genomic_DNA"/>
</dbReference>
<evidence type="ECO:0000313" key="3">
    <source>
        <dbReference type="Proteomes" id="UP000663834"/>
    </source>
</evidence>
<dbReference type="OrthoDB" id="10017804at2759"/>
<dbReference type="Proteomes" id="UP000663834">
    <property type="component" value="Unassembled WGS sequence"/>
</dbReference>
<proteinExistence type="predicted"/>
<organism evidence="2 3">
    <name type="scientific">Rotaria magnacalcarata</name>
    <dbReference type="NCBI Taxonomy" id="392030"/>
    <lineage>
        <taxon>Eukaryota</taxon>
        <taxon>Metazoa</taxon>
        <taxon>Spiralia</taxon>
        <taxon>Gnathifera</taxon>
        <taxon>Rotifera</taxon>
        <taxon>Eurotatoria</taxon>
        <taxon>Bdelloidea</taxon>
        <taxon>Philodinida</taxon>
        <taxon>Philodinidae</taxon>
        <taxon>Rotaria</taxon>
    </lineage>
</organism>
<reference evidence="2" key="1">
    <citation type="submission" date="2021-02" db="EMBL/GenBank/DDBJ databases">
        <authorList>
            <person name="Nowell W R."/>
        </authorList>
    </citation>
    <scope>NUCLEOTIDE SEQUENCE</scope>
</reference>
<accession>A0A816CPV3</accession>
<protein>
    <submittedName>
        <fullName evidence="2">Uncharacterized protein</fullName>
    </submittedName>
</protein>
<comment type="caution">
    <text evidence="2">The sequence shown here is derived from an EMBL/GenBank/DDBJ whole genome shotgun (WGS) entry which is preliminary data.</text>
</comment>
<name>A0A816CPV3_9BILA</name>
<evidence type="ECO:0000256" key="1">
    <source>
        <dbReference type="SAM" id="SignalP"/>
    </source>
</evidence>